<proteinExistence type="predicted"/>
<evidence type="ECO:0000259" key="1">
    <source>
        <dbReference type="SMART" id="SM00829"/>
    </source>
</evidence>
<dbReference type="Gene3D" id="3.40.50.720">
    <property type="entry name" value="NAD(P)-binding Rossmann-like Domain"/>
    <property type="match status" value="1"/>
</dbReference>
<evidence type="ECO:0000313" key="2">
    <source>
        <dbReference type="EMBL" id="KAF4614056.1"/>
    </source>
</evidence>
<dbReference type="EMBL" id="JAACJL010000045">
    <property type="protein sequence ID" value="KAF4614056.1"/>
    <property type="molecule type" value="Genomic_DNA"/>
</dbReference>
<dbReference type="GO" id="GO:0016651">
    <property type="term" value="F:oxidoreductase activity, acting on NAD(P)H"/>
    <property type="evidence" value="ECO:0007669"/>
    <property type="project" value="InterPro"/>
</dbReference>
<dbReference type="Pfam" id="PF08240">
    <property type="entry name" value="ADH_N"/>
    <property type="match status" value="1"/>
</dbReference>
<dbReference type="AlphaFoldDB" id="A0A8H4QN99"/>
<dbReference type="PANTHER" id="PTHR45348:SF2">
    <property type="entry name" value="ZINC-TYPE ALCOHOL DEHYDROGENASE-LIKE PROTEIN C2E1P3.01"/>
    <property type="match status" value="1"/>
</dbReference>
<sequence length="347" mass="37457">MLFRTQKALLLLEKCGSFAVRETEVYKPGSGELLVKVHATSLNPFDWKIQKYGFAVEQFPAILGMDIAGEVEEIGDGVTGFKKGDRVFSHGVLENKHASFQQYTLTWASATAKIPDDWTYDQLGGLPVVLSTAYIGLYNTSPHGLGYLPPNAPENRGKYAGTPIVILGGSSSVGQIALQLARLSGFSPIITTASEKHTEYLKSLGATHVIDRNLTGSAIVAEIRKTTGGHKIFRVYDTISSAETQRIGLDILASQGQLMTTLPVAVDVPKDKTVSMVYAGPRTAENIKLVEELYHHLITGFLEEGVVKPNNVEVLPNGLAGIEGGLTRMAADQISALKLIAHPQETI</sequence>
<dbReference type="InterPro" id="IPR011032">
    <property type="entry name" value="GroES-like_sf"/>
</dbReference>
<dbReference type="InterPro" id="IPR013154">
    <property type="entry name" value="ADH-like_N"/>
</dbReference>
<organism evidence="2 3">
    <name type="scientific">Agrocybe pediades</name>
    <dbReference type="NCBI Taxonomy" id="84607"/>
    <lineage>
        <taxon>Eukaryota</taxon>
        <taxon>Fungi</taxon>
        <taxon>Dikarya</taxon>
        <taxon>Basidiomycota</taxon>
        <taxon>Agaricomycotina</taxon>
        <taxon>Agaricomycetes</taxon>
        <taxon>Agaricomycetidae</taxon>
        <taxon>Agaricales</taxon>
        <taxon>Agaricineae</taxon>
        <taxon>Strophariaceae</taxon>
        <taxon>Agrocybe</taxon>
    </lineage>
</organism>
<dbReference type="InterPro" id="IPR036291">
    <property type="entry name" value="NAD(P)-bd_dom_sf"/>
</dbReference>
<dbReference type="Gene3D" id="3.90.180.10">
    <property type="entry name" value="Medium-chain alcohol dehydrogenases, catalytic domain"/>
    <property type="match status" value="1"/>
</dbReference>
<dbReference type="InterPro" id="IPR047122">
    <property type="entry name" value="Trans-enoyl_RdTase-like"/>
</dbReference>
<dbReference type="SMART" id="SM00829">
    <property type="entry name" value="PKS_ER"/>
    <property type="match status" value="1"/>
</dbReference>
<name>A0A8H4QN99_9AGAR</name>
<accession>A0A8H4QN99</accession>
<dbReference type="Proteomes" id="UP000521872">
    <property type="component" value="Unassembled WGS sequence"/>
</dbReference>
<feature type="domain" description="Enoyl reductase (ER)" evidence="1">
    <location>
        <begin position="16"/>
        <end position="347"/>
    </location>
</feature>
<dbReference type="PANTHER" id="PTHR45348">
    <property type="entry name" value="HYPOTHETICAL OXIDOREDUCTASE (EUROFUNG)"/>
    <property type="match status" value="1"/>
</dbReference>
<dbReference type="InterPro" id="IPR020843">
    <property type="entry name" value="ER"/>
</dbReference>
<keyword evidence="3" id="KW-1185">Reference proteome</keyword>
<protein>
    <recommendedName>
        <fullName evidence="1">Enoyl reductase (ER) domain-containing protein</fullName>
    </recommendedName>
</protein>
<reference evidence="2 3" key="1">
    <citation type="submission" date="2019-12" db="EMBL/GenBank/DDBJ databases">
        <authorList>
            <person name="Floudas D."/>
            <person name="Bentzer J."/>
            <person name="Ahren D."/>
            <person name="Johansson T."/>
            <person name="Persson P."/>
            <person name="Tunlid A."/>
        </authorList>
    </citation>
    <scope>NUCLEOTIDE SEQUENCE [LARGE SCALE GENOMIC DNA]</scope>
    <source>
        <strain evidence="2 3">CBS 102.39</strain>
    </source>
</reference>
<dbReference type="SUPFAM" id="SSF51735">
    <property type="entry name" value="NAD(P)-binding Rossmann-fold domains"/>
    <property type="match status" value="1"/>
</dbReference>
<dbReference type="Pfam" id="PF00107">
    <property type="entry name" value="ADH_zinc_N"/>
    <property type="match status" value="1"/>
</dbReference>
<evidence type="ECO:0000313" key="3">
    <source>
        <dbReference type="Proteomes" id="UP000521872"/>
    </source>
</evidence>
<dbReference type="CDD" id="cd08249">
    <property type="entry name" value="enoyl_reductase_like"/>
    <property type="match status" value="1"/>
</dbReference>
<dbReference type="SUPFAM" id="SSF50129">
    <property type="entry name" value="GroES-like"/>
    <property type="match status" value="1"/>
</dbReference>
<dbReference type="InterPro" id="IPR013149">
    <property type="entry name" value="ADH-like_C"/>
</dbReference>
<comment type="caution">
    <text evidence="2">The sequence shown here is derived from an EMBL/GenBank/DDBJ whole genome shotgun (WGS) entry which is preliminary data.</text>
</comment>
<gene>
    <name evidence="2" type="ORF">D9613_007419</name>
</gene>